<feature type="region of interest" description="Disordered" evidence="1">
    <location>
        <begin position="25"/>
        <end position="49"/>
    </location>
</feature>
<dbReference type="AlphaFoldDB" id="A0A9D5Q5Z7"/>
<proteinExistence type="predicted"/>
<dbReference type="InterPro" id="IPR025161">
    <property type="entry name" value="IS402-like_dom"/>
</dbReference>
<evidence type="ECO:0000313" key="3">
    <source>
        <dbReference type="EMBL" id="MBD3324762.1"/>
    </source>
</evidence>
<dbReference type="PANTHER" id="PTHR30007">
    <property type="entry name" value="PHP DOMAIN PROTEIN"/>
    <property type="match status" value="1"/>
</dbReference>
<feature type="region of interest" description="Disordered" evidence="1">
    <location>
        <begin position="182"/>
        <end position="237"/>
    </location>
</feature>
<organism evidence="3 4">
    <name type="scientific">candidate division KSB3 bacterium</name>
    <dbReference type="NCBI Taxonomy" id="2044937"/>
    <lineage>
        <taxon>Bacteria</taxon>
        <taxon>candidate division KSB3</taxon>
    </lineage>
</organism>
<dbReference type="NCBIfam" id="NF033580">
    <property type="entry name" value="transpos_IS5_3"/>
    <property type="match status" value="1"/>
</dbReference>
<feature type="domain" description="Insertion element IS402-like" evidence="2">
    <location>
        <begin position="14"/>
        <end position="98"/>
    </location>
</feature>
<feature type="compositionally biased region" description="Polar residues" evidence="1">
    <location>
        <begin position="200"/>
        <end position="212"/>
    </location>
</feature>
<dbReference type="PANTHER" id="PTHR30007:SF0">
    <property type="entry name" value="TRANSPOSASE"/>
    <property type="match status" value="1"/>
</dbReference>
<evidence type="ECO:0000259" key="2">
    <source>
        <dbReference type="Pfam" id="PF13340"/>
    </source>
</evidence>
<evidence type="ECO:0000256" key="1">
    <source>
        <dbReference type="SAM" id="MobiDB-lite"/>
    </source>
</evidence>
<comment type="caution">
    <text evidence="3">The sequence shown here is derived from an EMBL/GenBank/DDBJ whole genome shotgun (WGS) entry which is preliminary data.</text>
</comment>
<protein>
    <submittedName>
        <fullName evidence="3">IS5 family transposase</fullName>
    </submittedName>
</protein>
<name>A0A9D5Q5Z7_9BACT</name>
<evidence type="ECO:0000313" key="4">
    <source>
        <dbReference type="Proteomes" id="UP000649604"/>
    </source>
</evidence>
<dbReference type="Pfam" id="PF13340">
    <property type="entry name" value="DUF4096"/>
    <property type="match status" value="1"/>
</dbReference>
<dbReference type="Proteomes" id="UP000649604">
    <property type="component" value="Unassembled WGS sequence"/>
</dbReference>
<dbReference type="EMBL" id="WJJP01000292">
    <property type="protein sequence ID" value="MBD3324762.1"/>
    <property type="molecule type" value="Genomic_DNA"/>
</dbReference>
<reference evidence="3" key="1">
    <citation type="submission" date="2019-11" db="EMBL/GenBank/DDBJ databases">
        <title>Microbial mats filling the niche in hypersaline microbial mats.</title>
        <authorList>
            <person name="Wong H.L."/>
            <person name="Macleod F.I."/>
            <person name="White R.A. III"/>
            <person name="Burns B.P."/>
        </authorList>
    </citation>
    <scope>NUCLEOTIDE SEQUENCE</scope>
    <source>
        <strain evidence="3">Rbin_158</strain>
    </source>
</reference>
<gene>
    <name evidence="3" type="ORF">GF339_09265</name>
</gene>
<sequence length="254" mass="27284">MKSSQTRRVASWDVSDAVWHKVAPLIPTPHRDPNRTYQRKPGGGQKPLPPRQVFAGIVYVLRTSIQWNAFPKERVGSPSAIHRYVLQWQAAGVFARLWQAGLMKDDERSSIAWTWQRVDGALTNAPLAQEAVGPNPTDRGKTGSKRSLLVDGRGIPLALVVNGAEIPDVVLPATLAVRILRRRDPGNGTPQSLSGDKGSTGETAWAASQRQGDTPALLQRGQTTRPGARSSAATVAGGTVSDLAQSLSKGLHSI</sequence>
<accession>A0A9D5Q5Z7</accession>